<dbReference type="PATRIC" id="fig|471514.4.peg.4668"/>
<gene>
    <name evidence="2" type="ORF">AN477_18695</name>
</gene>
<feature type="region of interest" description="Disordered" evidence="1">
    <location>
        <begin position="25"/>
        <end position="47"/>
    </location>
</feature>
<dbReference type="EMBL" id="LJCO01000079">
    <property type="protein sequence ID" value="KPV42324.1"/>
    <property type="molecule type" value="Genomic_DNA"/>
</dbReference>
<evidence type="ECO:0000313" key="2">
    <source>
        <dbReference type="EMBL" id="KPV42324.1"/>
    </source>
</evidence>
<dbReference type="Proteomes" id="UP000050482">
    <property type="component" value="Unassembled WGS sequence"/>
</dbReference>
<protein>
    <submittedName>
        <fullName evidence="2">Uncharacterized protein</fullName>
    </submittedName>
</protein>
<accession>A0A0P9CZ75</accession>
<feature type="compositionally biased region" description="Polar residues" evidence="1">
    <location>
        <begin position="25"/>
        <end position="36"/>
    </location>
</feature>
<keyword evidence="3" id="KW-1185">Reference proteome</keyword>
<comment type="caution">
    <text evidence="2">The sequence shown here is derived from an EMBL/GenBank/DDBJ whole genome shotgun (WGS) entry which is preliminary data.</text>
</comment>
<name>A0A0P9CZ75_9BACL</name>
<evidence type="ECO:0000256" key="1">
    <source>
        <dbReference type="SAM" id="MobiDB-lite"/>
    </source>
</evidence>
<sequence length="78" mass="8766">MYSLGAATGQMHDLLVTLGGVPTHSRNMLTSPSTTKQGDHTVVGTYGKDPVSEAFIRSHDEPGRAWNMQEWMRRHRDR</sequence>
<reference evidence="2 3" key="1">
    <citation type="submission" date="2015-09" db="EMBL/GenBank/DDBJ databases">
        <title>Draft genome sequence of Alicyclobacillus ferrooxydans DSM 22381.</title>
        <authorList>
            <person name="Hemp J."/>
        </authorList>
    </citation>
    <scope>NUCLEOTIDE SEQUENCE [LARGE SCALE GENOMIC DNA]</scope>
    <source>
        <strain evidence="2 3">TC-34</strain>
    </source>
</reference>
<organism evidence="2 3">
    <name type="scientific">Alicyclobacillus ferrooxydans</name>
    <dbReference type="NCBI Taxonomy" id="471514"/>
    <lineage>
        <taxon>Bacteria</taxon>
        <taxon>Bacillati</taxon>
        <taxon>Bacillota</taxon>
        <taxon>Bacilli</taxon>
        <taxon>Bacillales</taxon>
        <taxon>Alicyclobacillaceae</taxon>
        <taxon>Alicyclobacillus</taxon>
    </lineage>
</organism>
<proteinExistence type="predicted"/>
<evidence type="ECO:0000313" key="3">
    <source>
        <dbReference type="Proteomes" id="UP000050482"/>
    </source>
</evidence>
<dbReference type="AlphaFoldDB" id="A0A0P9CZ75"/>